<proteinExistence type="predicted"/>
<keyword evidence="2" id="KW-1185">Reference proteome</keyword>
<dbReference type="Proteomes" id="UP000429980">
    <property type="component" value="Unassembled WGS sequence"/>
</dbReference>
<sequence length="43" mass="4973">MYSSTFSLEPNFINRPVSSYKDLQIGKRPDLNIRPHASLSYTK</sequence>
<reference evidence="1 2" key="1">
    <citation type="submission" date="2019-06" db="EMBL/GenBank/DDBJ databases">
        <title>Genome sequence analysis of &gt;100 Bacillus licheniformis strains suggests intrinsic resistance to this species.</title>
        <authorList>
            <person name="Wels M."/>
            <person name="Siezen R.J."/>
            <person name="Johansen E."/>
            <person name="Stuer-Lauridsen B."/>
            <person name="Bjerre K."/>
            <person name="Nielsen B.K.K."/>
        </authorList>
    </citation>
    <scope>NUCLEOTIDE SEQUENCE [LARGE SCALE GENOMIC DNA]</scope>
    <source>
        <strain evidence="1 2">BAC-15381</strain>
    </source>
</reference>
<evidence type="ECO:0000313" key="1">
    <source>
        <dbReference type="EMBL" id="TWL35863.1"/>
    </source>
</evidence>
<name>A0ABY3FTJ0_9BACI</name>
<comment type="caution">
    <text evidence="1">The sequence shown here is derived from an EMBL/GenBank/DDBJ whole genome shotgun (WGS) entry which is preliminary data.</text>
</comment>
<accession>A0ABY3FTJ0</accession>
<gene>
    <name evidence="1" type="ORF">CHCC15381_1797</name>
</gene>
<evidence type="ECO:0000313" key="2">
    <source>
        <dbReference type="Proteomes" id="UP000429980"/>
    </source>
</evidence>
<organism evidence="1 2">
    <name type="scientific">Bacillus paralicheniformis</name>
    <dbReference type="NCBI Taxonomy" id="1648923"/>
    <lineage>
        <taxon>Bacteria</taxon>
        <taxon>Bacillati</taxon>
        <taxon>Bacillota</taxon>
        <taxon>Bacilli</taxon>
        <taxon>Bacillales</taxon>
        <taxon>Bacillaceae</taxon>
        <taxon>Bacillus</taxon>
    </lineage>
</organism>
<protein>
    <submittedName>
        <fullName evidence="1">Uncharacterized protein</fullName>
    </submittedName>
</protein>
<dbReference type="EMBL" id="NILF01000056">
    <property type="protein sequence ID" value="TWL35863.1"/>
    <property type="molecule type" value="Genomic_DNA"/>
</dbReference>